<evidence type="ECO:0000256" key="1">
    <source>
        <dbReference type="SAM" id="Phobius"/>
    </source>
</evidence>
<protein>
    <submittedName>
        <fullName evidence="2">Uncharacterized protein</fullName>
    </submittedName>
</protein>
<sequence length="154" mass="17298">MNLLLDFLWNALAWIAGAVFALLAPLVIWAGPVETLRRRFGRRAWIFGPREPGDGSLLEYFDKGRQLTFSGSDDRHFIFPDRALWECIMPDYFRAKHDEVVERCRKQATLSFTGEHAGLDVLFYVSPKGSSGPKVISLGKPLPEFPTQPGTMAG</sequence>
<organism evidence="2 3">
    <name type="scientific">Luteolibacter rhizosphaerae</name>
    <dbReference type="NCBI Taxonomy" id="2989719"/>
    <lineage>
        <taxon>Bacteria</taxon>
        <taxon>Pseudomonadati</taxon>
        <taxon>Verrucomicrobiota</taxon>
        <taxon>Verrucomicrobiia</taxon>
        <taxon>Verrucomicrobiales</taxon>
        <taxon>Verrucomicrobiaceae</taxon>
        <taxon>Luteolibacter</taxon>
    </lineage>
</organism>
<accession>A0ABT3G159</accession>
<dbReference type="RefSeq" id="WP_264513067.1">
    <property type="nucleotide sequence ID" value="NZ_JAPDDR010000004.1"/>
</dbReference>
<keyword evidence="1" id="KW-0472">Membrane</keyword>
<keyword evidence="1" id="KW-1133">Transmembrane helix</keyword>
<evidence type="ECO:0000313" key="2">
    <source>
        <dbReference type="EMBL" id="MCW1913564.1"/>
    </source>
</evidence>
<keyword evidence="3" id="KW-1185">Reference proteome</keyword>
<dbReference type="EMBL" id="JAPDDR010000004">
    <property type="protein sequence ID" value="MCW1913564.1"/>
    <property type="molecule type" value="Genomic_DNA"/>
</dbReference>
<feature type="transmembrane region" description="Helical" evidence="1">
    <location>
        <begin position="12"/>
        <end position="33"/>
    </location>
</feature>
<keyword evidence="1" id="KW-0812">Transmembrane</keyword>
<proteinExistence type="predicted"/>
<dbReference type="Proteomes" id="UP001165653">
    <property type="component" value="Unassembled WGS sequence"/>
</dbReference>
<reference evidence="2" key="1">
    <citation type="submission" date="2022-10" db="EMBL/GenBank/DDBJ databases">
        <title>Luteolibacter sp. GHJ8, whole genome shotgun sequencing project.</title>
        <authorList>
            <person name="Zhao G."/>
            <person name="Shen L."/>
        </authorList>
    </citation>
    <scope>NUCLEOTIDE SEQUENCE</scope>
    <source>
        <strain evidence="2">GHJ8</strain>
    </source>
</reference>
<gene>
    <name evidence="2" type="ORF">OJ996_08260</name>
</gene>
<evidence type="ECO:0000313" key="3">
    <source>
        <dbReference type="Proteomes" id="UP001165653"/>
    </source>
</evidence>
<comment type="caution">
    <text evidence="2">The sequence shown here is derived from an EMBL/GenBank/DDBJ whole genome shotgun (WGS) entry which is preliminary data.</text>
</comment>
<name>A0ABT3G159_9BACT</name>